<evidence type="ECO:0000313" key="2">
    <source>
        <dbReference type="EMBL" id="CAI0463371.1"/>
    </source>
</evidence>
<feature type="non-terminal residue" evidence="2">
    <location>
        <position position="59"/>
    </location>
</feature>
<comment type="caution">
    <text evidence="2">The sequence shown here is derived from an EMBL/GenBank/DDBJ whole genome shotgun (WGS) entry which is preliminary data.</text>
</comment>
<evidence type="ECO:0000313" key="3">
    <source>
        <dbReference type="Proteomes" id="UP001154282"/>
    </source>
</evidence>
<dbReference type="AlphaFoldDB" id="A0AAV0NZ38"/>
<evidence type="ECO:0000259" key="1">
    <source>
        <dbReference type="Pfam" id="PF13976"/>
    </source>
</evidence>
<organism evidence="2 3">
    <name type="scientific">Linum tenue</name>
    <dbReference type="NCBI Taxonomy" id="586396"/>
    <lineage>
        <taxon>Eukaryota</taxon>
        <taxon>Viridiplantae</taxon>
        <taxon>Streptophyta</taxon>
        <taxon>Embryophyta</taxon>
        <taxon>Tracheophyta</taxon>
        <taxon>Spermatophyta</taxon>
        <taxon>Magnoliopsida</taxon>
        <taxon>eudicotyledons</taxon>
        <taxon>Gunneridae</taxon>
        <taxon>Pentapetalae</taxon>
        <taxon>rosids</taxon>
        <taxon>fabids</taxon>
        <taxon>Malpighiales</taxon>
        <taxon>Linaceae</taxon>
        <taxon>Linum</taxon>
    </lineage>
</organism>
<feature type="domain" description="GAG-pre-integrase" evidence="1">
    <location>
        <begin position="10"/>
        <end position="59"/>
    </location>
</feature>
<name>A0AAV0NZ38_9ROSI</name>
<sequence>MTNAKHSKGGINVAEKDSSIELWHKRLGHLSEKGLQILSKKQLLPGAKGTLLKTCVDCL</sequence>
<reference evidence="2" key="1">
    <citation type="submission" date="2022-08" db="EMBL/GenBank/DDBJ databases">
        <authorList>
            <person name="Gutierrez-Valencia J."/>
        </authorList>
    </citation>
    <scope>NUCLEOTIDE SEQUENCE</scope>
</reference>
<dbReference type="Pfam" id="PF13976">
    <property type="entry name" value="gag_pre-integrs"/>
    <property type="match status" value="1"/>
</dbReference>
<dbReference type="EMBL" id="CAMGYJ010000008">
    <property type="protein sequence ID" value="CAI0463371.1"/>
    <property type="molecule type" value="Genomic_DNA"/>
</dbReference>
<proteinExistence type="predicted"/>
<protein>
    <recommendedName>
        <fullName evidence="1">GAG-pre-integrase domain-containing protein</fullName>
    </recommendedName>
</protein>
<accession>A0AAV0NZ38</accession>
<gene>
    <name evidence="2" type="ORF">LITE_LOCUS35741</name>
</gene>
<dbReference type="InterPro" id="IPR025724">
    <property type="entry name" value="GAG-pre-integrase_dom"/>
</dbReference>
<keyword evidence="3" id="KW-1185">Reference proteome</keyword>
<dbReference type="Proteomes" id="UP001154282">
    <property type="component" value="Unassembled WGS sequence"/>
</dbReference>